<dbReference type="Proteomes" id="UP001497480">
    <property type="component" value="Unassembled WGS sequence"/>
</dbReference>
<dbReference type="AlphaFoldDB" id="A0AAV1WJU9"/>
<gene>
    <name evidence="2" type="ORF">LLUT_LOCUS10146</name>
</gene>
<name>A0AAV1WJU9_LUPLU</name>
<accession>A0AAV1WJU9</accession>
<dbReference type="EMBL" id="CAXHTB010000007">
    <property type="protein sequence ID" value="CAL0309086.1"/>
    <property type="molecule type" value="Genomic_DNA"/>
</dbReference>
<evidence type="ECO:0000313" key="2">
    <source>
        <dbReference type="EMBL" id="CAL0309086.1"/>
    </source>
</evidence>
<feature type="region of interest" description="Disordered" evidence="1">
    <location>
        <begin position="117"/>
        <end position="138"/>
    </location>
</feature>
<comment type="caution">
    <text evidence="2">The sequence shown here is derived from an EMBL/GenBank/DDBJ whole genome shotgun (WGS) entry which is preliminary data.</text>
</comment>
<evidence type="ECO:0000256" key="1">
    <source>
        <dbReference type="SAM" id="MobiDB-lite"/>
    </source>
</evidence>
<proteinExistence type="predicted"/>
<reference evidence="2 3" key="1">
    <citation type="submission" date="2024-03" db="EMBL/GenBank/DDBJ databases">
        <authorList>
            <person name="Martinez-Hernandez J."/>
        </authorList>
    </citation>
    <scope>NUCLEOTIDE SEQUENCE [LARGE SCALE GENOMIC DNA]</scope>
</reference>
<evidence type="ECO:0000313" key="3">
    <source>
        <dbReference type="Proteomes" id="UP001497480"/>
    </source>
</evidence>
<sequence length="138" mass="15710">MFRRIEEYPAPTLTGIRSEGEQHIEQLSSESDHSVEELARIQAQCYRHQVECYNESQRRSILINDQQNKTHDYILFKDILGSQNAQENQNPPEMEPLGAAIGERNDEDMLSLSLGLSGLNNQNPMPDANDVSLELKLN</sequence>
<protein>
    <submittedName>
        <fullName evidence="2">Uncharacterized protein</fullName>
    </submittedName>
</protein>
<organism evidence="2 3">
    <name type="scientific">Lupinus luteus</name>
    <name type="common">European yellow lupine</name>
    <dbReference type="NCBI Taxonomy" id="3873"/>
    <lineage>
        <taxon>Eukaryota</taxon>
        <taxon>Viridiplantae</taxon>
        <taxon>Streptophyta</taxon>
        <taxon>Embryophyta</taxon>
        <taxon>Tracheophyta</taxon>
        <taxon>Spermatophyta</taxon>
        <taxon>Magnoliopsida</taxon>
        <taxon>eudicotyledons</taxon>
        <taxon>Gunneridae</taxon>
        <taxon>Pentapetalae</taxon>
        <taxon>rosids</taxon>
        <taxon>fabids</taxon>
        <taxon>Fabales</taxon>
        <taxon>Fabaceae</taxon>
        <taxon>Papilionoideae</taxon>
        <taxon>50 kb inversion clade</taxon>
        <taxon>genistoids sensu lato</taxon>
        <taxon>core genistoids</taxon>
        <taxon>Genisteae</taxon>
        <taxon>Lupinus</taxon>
    </lineage>
</organism>
<keyword evidence="3" id="KW-1185">Reference proteome</keyword>